<organism evidence="2 3">
    <name type="scientific">Pseudotabrizicola algicola</name>
    <dbReference type="NCBI Taxonomy" id="2709381"/>
    <lineage>
        <taxon>Bacteria</taxon>
        <taxon>Pseudomonadati</taxon>
        <taxon>Pseudomonadota</taxon>
        <taxon>Alphaproteobacteria</taxon>
        <taxon>Rhodobacterales</taxon>
        <taxon>Paracoccaceae</taxon>
        <taxon>Pseudotabrizicola</taxon>
    </lineage>
</organism>
<feature type="compositionally biased region" description="Pro residues" evidence="1">
    <location>
        <begin position="231"/>
        <end position="241"/>
    </location>
</feature>
<dbReference type="InterPro" id="IPR011330">
    <property type="entry name" value="Glyco_hydro/deAcase_b/a-brl"/>
</dbReference>
<sequence length="521" mass="51936">MSGNEKRGKAVRGFVQGVVWGSLAAVGGLVVVSQVAGPVAEPRLTEAAAPPAAEADPQAAPAAASAPEEAAGAAPEAREAEPEIAAAAPSALVDAPVGQDAAELAPAPAMPAPAEAAMTPTLAAPPVAPGADPVAEAAPAPVEPPAAPPSEAPGDVLASAGPVRQPVAPSAGDAPLAASQPAAPALPPAEGNPAPADLPPLPPLTPEEEALLQPLPEAGETQAEPEAVPADPTPEPGPLPEAGPEAVAEADPAPAPSPDVGDPAQSVVTGRLPRIGAEPPAAAEANAPLLPDVADAADLPPRLRYARPFENAAQKPLFAILLHDDGQEGVDRAELAALELPLSIVIDPLSEGGAERAAIWRAGGQEVVMAGTGIPVGAGPGDLEQSFQVLATRLPEAVAVIDADGNAFQNNRPLAAQVVPILAEQGRGLVTFDQGLNAADQVARREGLPAAVVFRSIDGGDETSPVVRRYLDRAAFKAAQEGRVIVIGTLRPETVAGVLEWAVEGRASTVALAPVSALLQD</sequence>
<protein>
    <submittedName>
        <fullName evidence="2">Divergent polysaccharide deacetylase family protein</fullName>
    </submittedName>
</protein>
<feature type="compositionally biased region" description="Low complexity" evidence="1">
    <location>
        <begin position="123"/>
        <end position="140"/>
    </location>
</feature>
<feature type="compositionally biased region" description="Pro residues" evidence="1">
    <location>
        <begin position="196"/>
        <end position="205"/>
    </location>
</feature>
<dbReference type="InterPro" id="IPR006837">
    <property type="entry name" value="Divergent_DAC"/>
</dbReference>
<feature type="compositionally biased region" description="Low complexity" evidence="1">
    <location>
        <begin position="45"/>
        <end position="75"/>
    </location>
</feature>
<feature type="compositionally biased region" description="Low complexity" evidence="1">
    <location>
        <begin position="171"/>
        <end position="195"/>
    </location>
</feature>
<feature type="compositionally biased region" description="Low complexity" evidence="1">
    <location>
        <begin position="83"/>
        <end position="92"/>
    </location>
</feature>
<evidence type="ECO:0000313" key="3">
    <source>
        <dbReference type="Proteomes" id="UP000481421"/>
    </source>
</evidence>
<dbReference type="AlphaFoldDB" id="A0A6B3RMD5"/>
<dbReference type="GO" id="GO:0005975">
    <property type="term" value="P:carbohydrate metabolic process"/>
    <property type="evidence" value="ECO:0007669"/>
    <property type="project" value="InterPro"/>
</dbReference>
<dbReference type="SUPFAM" id="SSF88713">
    <property type="entry name" value="Glycoside hydrolase/deacetylase"/>
    <property type="match status" value="1"/>
</dbReference>
<evidence type="ECO:0000313" key="2">
    <source>
        <dbReference type="EMBL" id="NEX47237.1"/>
    </source>
</evidence>
<proteinExistence type="predicted"/>
<feature type="region of interest" description="Disordered" evidence="1">
    <location>
        <begin position="123"/>
        <end position="267"/>
    </location>
</feature>
<dbReference type="EMBL" id="JAAIKE010000004">
    <property type="protein sequence ID" value="NEX47237.1"/>
    <property type="molecule type" value="Genomic_DNA"/>
</dbReference>
<name>A0A6B3RMD5_9RHOB</name>
<dbReference type="CDD" id="cd10936">
    <property type="entry name" value="CE4_DAC2"/>
    <property type="match status" value="1"/>
</dbReference>
<feature type="region of interest" description="Disordered" evidence="1">
    <location>
        <begin position="45"/>
        <end position="92"/>
    </location>
</feature>
<dbReference type="Proteomes" id="UP000481421">
    <property type="component" value="Unassembled WGS sequence"/>
</dbReference>
<evidence type="ECO:0000256" key="1">
    <source>
        <dbReference type="SAM" id="MobiDB-lite"/>
    </source>
</evidence>
<dbReference type="Gene3D" id="3.20.20.370">
    <property type="entry name" value="Glycoside hydrolase/deacetylase"/>
    <property type="match status" value="1"/>
</dbReference>
<feature type="compositionally biased region" description="Pro residues" evidence="1">
    <location>
        <begin position="141"/>
        <end position="151"/>
    </location>
</feature>
<reference evidence="2 3" key="1">
    <citation type="submission" date="2020-02" db="EMBL/GenBank/DDBJ databases">
        <title>Rhodobacter algicola sp. nov., isolated from microalga culture.</title>
        <authorList>
            <person name="Park C.-Y."/>
        </authorList>
    </citation>
    <scope>NUCLEOTIDE SEQUENCE [LARGE SCALE GENOMIC DNA]</scope>
    <source>
        <strain evidence="2 3">ETT8</strain>
    </source>
</reference>
<feature type="compositionally biased region" description="Low complexity" evidence="1">
    <location>
        <begin position="242"/>
        <end position="264"/>
    </location>
</feature>
<accession>A0A6B3RMD5</accession>
<keyword evidence="3" id="KW-1185">Reference proteome</keyword>
<dbReference type="Pfam" id="PF04748">
    <property type="entry name" value="Polysacc_deac_2"/>
    <property type="match status" value="1"/>
</dbReference>
<comment type="caution">
    <text evidence="2">The sequence shown here is derived from an EMBL/GenBank/DDBJ whole genome shotgun (WGS) entry which is preliminary data.</text>
</comment>
<gene>
    <name evidence="2" type="ORF">G3572_13565</name>
</gene>